<keyword evidence="2" id="KW-1185">Reference proteome</keyword>
<protein>
    <submittedName>
        <fullName evidence="1">Uncharacterized protein</fullName>
    </submittedName>
</protein>
<evidence type="ECO:0000313" key="2">
    <source>
        <dbReference type="Proteomes" id="UP000324233"/>
    </source>
</evidence>
<organism evidence="1 2">
    <name type="scientific">Aquisphaera giovannonii</name>
    <dbReference type="NCBI Taxonomy" id="406548"/>
    <lineage>
        <taxon>Bacteria</taxon>
        <taxon>Pseudomonadati</taxon>
        <taxon>Planctomycetota</taxon>
        <taxon>Planctomycetia</taxon>
        <taxon>Isosphaerales</taxon>
        <taxon>Isosphaeraceae</taxon>
        <taxon>Aquisphaera</taxon>
    </lineage>
</organism>
<dbReference type="RefSeq" id="WP_148590414.1">
    <property type="nucleotide sequence ID" value="NZ_CP042997.1"/>
</dbReference>
<evidence type="ECO:0000313" key="1">
    <source>
        <dbReference type="EMBL" id="QEH31724.1"/>
    </source>
</evidence>
<dbReference type="Proteomes" id="UP000324233">
    <property type="component" value="Chromosome"/>
</dbReference>
<gene>
    <name evidence="1" type="ORF">OJF2_01890</name>
</gene>
<dbReference type="KEGG" id="agv:OJF2_01890"/>
<dbReference type="EMBL" id="CP042997">
    <property type="protein sequence ID" value="QEH31724.1"/>
    <property type="molecule type" value="Genomic_DNA"/>
</dbReference>
<accession>A0A5B9VUG2</accession>
<reference evidence="1 2" key="1">
    <citation type="submission" date="2019-08" db="EMBL/GenBank/DDBJ databases">
        <title>Deep-cultivation of Planctomycetes and their phenomic and genomic characterization uncovers novel biology.</title>
        <authorList>
            <person name="Wiegand S."/>
            <person name="Jogler M."/>
            <person name="Boedeker C."/>
            <person name="Pinto D."/>
            <person name="Vollmers J."/>
            <person name="Rivas-Marin E."/>
            <person name="Kohn T."/>
            <person name="Peeters S.H."/>
            <person name="Heuer A."/>
            <person name="Rast P."/>
            <person name="Oberbeckmann S."/>
            <person name="Bunk B."/>
            <person name="Jeske O."/>
            <person name="Meyerdierks A."/>
            <person name="Storesund J.E."/>
            <person name="Kallscheuer N."/>
            <person name="Luecker S."/>
            <person name="Lage O.M."/>
            <person name="Pohl T."/>
            <person name="Merkel B.J."/>
            <person name="Hornburger P."/>
            <person name="Mueller R.-W."/>
            <person name="Bruemmer F."/>
            <person name="Labrenz M."/>
            <person name="Spormann A.M."/>
            <person name="Op den Camp H."/>
            <person name="Overmann J."/>
            <person name="Amann R."/>
            <person name="Jetten M.S.M."/>
            <person name="Mascher T."/>
            <person name="Medema M.H."/>
            <person name="Devos D.P."/>
            <person name="Kaster A.-K."/>
            <person name="Ovreas L."/>
            <person name="Rohde M."/>
            <person name="Galperin M.Y."/>
            <person name="Jogler C."/>
        </authorList>
    </citation>
    <scope>NUCLEOTIDE SEQUENCE [LARGE SCALE GENOMIC DNA]</scope>
    <source>
        <strain evidence="1 2">OJF2</strain>
    </source>
</reference>
<name>A0A5B9VUG2_9BACT</name>
<sequence length="75" mass="7839">MEYFCSVVRKGVMRLADVPGAMGVSQTPAPGETIGTALARGQDLMGRAVFNLIVGESLVPGRWNLADGVFVAAES</sequence>
<dbReference type="AlphaFoldDB" id="A0A5B9VUG2"/>
<proteinExistence type="predicted"/>